<dbReference type="PANTHER" id="PTHR45616">
    <property type="entry name" value="GATA-TYPE DOMAIN-CONTAINING PROTEIN"/>
    <property type="match status" value="1"/>
</dbReference>
<dbReference type="GO" id="GO:0030280">
    <property type="term" value="F:structural constituent of skin epidermis"/>
    <property type="evidence" value="ECO:0007669"/>
    <property type="project" value="TreeGrafter"/>
</dbReference>
<keyword evidence="4" id="KW-1185">Reference proteome</keyword>
<dbReference type="Pfam" id="PF16208">
    <property type="entry name" value="Keratin_2_head"/>
    <property type="match status" value="1"/>
</dbReference>
<dbReference type="OMA" id="THRISCC"/>
<protein>
    <recommendedName>
        <fullName evidence="2">Keratin type II head domain-containing protein</fullName>
    </recommendedName>
</protein>
<name>A0A671DN35_RHIFE</name>
<reference evidence="3" key="5">
    <citation type="submission" date="2025-09" db="UniProtKB">
        <authorList>
            <consortium name="Ensembl"/>
        </authorList>
    </citation>
    <scope>IDENTIFICATION</scope>
</reference>
<evidence type="ECO:0000313" key="3">
    <source>
        <dbReference type="Ensembl" id="ENSRFEP00010000870.1"/>
    </source>
</evidence>
<dbReference type="InParanoid" id="A0A671DN35"/>
<reference evidence="3 4" key="2">
    <citation type="journal article" date="2018" name="Annu Rev Anim Biosci">
        <title>Bat Biology, Genomes, and the Bat1K Project: To Generate Chromosome-Level Genomes for All Living Bat Species.</title>
        <authorList>
            <person name="Teeling E.C."/>
            <person name="Vernes S.C."/>
            <person name="Davalos L.M."/>
            <person name="Ray D.A."/>
            <person name="Gilbert M.T.P."/>
            <person name="Myers E."/>
        </authorList>
    </citation>
    <scope>NUCLEOTIDE SEQUENCE</scope>
</reference>
<dbReference type="InterPro" id="IPR032444">
    <property type="entry name" value="Keratin_2_head"/>
</dbReference>
<reference evidence="3" key="4">
    <citation type="submission" date="2025-08" db="UniProtKB">
        <authorList>
            <consortium name="Ensembl"/>
        </authorList>
    </citation>
    <scope>IDENTIFICATION</scope>
</reference>
<evidence type="ECO:0000256" key="1">
    <source>
        <dbReference type="SAM" id="MobiDB-lite"/>
    </source>
</evidence>
<dbReference type="AlphaFoldDB" id="A0A671DN35"/>
<reference evidence="3 4" key="1">
    <citation type="journal article" date="2015" name="Annu Rev Anim Biosci">
        <title>The Genome 10K Project: a way forward.</title>
        <authorList>
            <person name="Koepfli K.P."/>
            <person name="Paten B."/>
            <person name="O'Brien S.J."/>
            <person name="Koepfli K.P."/>
            <person name="Paten B."/>
            <person name="Antunes A."/>
            <person name="Belov K."/>
            <person name="Bustamante C."/>
            <person name="Castoe T.A."/>
            <person name="Clawson H."/>
            <person name="Crawford A.J."/>
            <person name="Diekhans M."/>
            <person name="Distel D."/>
            <person name="Durbin R."/>
            <person name="Earl D."/>
            <person name="Fujita M.K."/>
            <person name="Gamble T."/>
            <person name="Georges A."/>
            <person name="Gemmell N."/>
            <person name="Gilbert M.T."/>
            <person name="Graves J.M."/>
            <person name="Green R.E."/>
            <person name="Hickey G."/>
            <person name="Jarvis E.D."/>
            <person name="Johnson W."/>
            <person name="Komissarov A."/>
            <person name="Korf I."/>
            <person name="Kuhn R."/>
            <person name="Larkin D.M."/>
            <person name="Lewin H."/>
            <person name="Lopez J.V."/>
            <person name="Ma J."/>
            <person name="Marques-Bonet T."/>
            <person name="Miller W."/>
            <person name="Murphy R."/>
            <person name="Pevzner P."/>
            <person name="Shapiro B."/>
            <person name="Steiner C."/>
            <person name="Tamazian G."/>
            <person name="Venkatesh B."/>
            <person name="Wang J."/>
            <person name="Wayne R."/>
            <person name="Wiley E."/>
            <person name="Yang H."/>
            <person name="Zhang G."/>
            <person name="Haussler D."/>
            <person name="Ryder O."/>
            <person name="O'Brien S.J."/>
        </authorList>
    </citation>
    <scope>NUCLEOTIDE SEQUENCE</scope>
</reference>
<proteinExistence type="predicted"/>
<dbReference type="GO" id="GO:0045109">
    <property type="term" value="P:intermediate filament organization"/>
    <property type="evidence" value="ECO:0007669"/>
    <property type="project" value="TreeGrafter"/>
</dbReference>
<dbReference type="GO" id="GO:0005615">
    <property type="term" value="C:extracellular space"/>
    <property type="evidence" value="ECO:0007669"/>
    <property type="project" value="TreeGrafter"/>
</dbReference>
<dbReference type="PANTHER" id="PTHR45616:SF19">
    <property type="entry name" value="KERATIN 90"/>
    <property type="match status" value="1"/>
</dbReference>
<sequence>MTQRSSSTIKSGGTRSFSTSSASLLPGCRSSFSSVSVSQGGKSFGGGFGGGFGTRSLHGLGGNKRISISGGYRSSRGSFGGAGYGMGLGGGIGYRMGGFGGGLMPGAGGIQEVTVNQSLLTPLHLEIDPSLQRVRKEEKEQIKTLNNKFASFIDKVRGKWGPHQKPWGISAFSAFLRSAVTCPGPAILGTGESADGLEEEVLSHFVEGGAEKRPPPDSRAIEPLARTLIF</sequence>
<feature type="domain" description="Keratin type II head" evidence="2">
    <location>
        <begin position="74"/>
        <end position="134"/>
    </location>
</feature>
<dbReference type="GO" id="GO:0031424">
    <property type="term" value="P:keratinization"/>
    <property type="evidence" value="ECO:0007669"/>
    <property type="project" value="TreeGrafter"/>
</dbReference>
<dbReference type="SUPFAM" id="SSF64593">
    <property type="entry name" value="Intermediate filament protein, coiled coil region"/>
    <property type="match status" value="1"/>
</dbReference>
<evidence type="ECO:0000259" key="2">
    <source>
        <dbReference type="Pfam" id="PF16208"/>
    </source>
</evidence>
<accession>A0A671DN35</accession>
<evidence type="ECO:0000313" key="4">
    <source>
        <dbReference type="Proteomes" id="UP000472240"/>
    </source>
</evidence>
<dbReference type="GeneTree" id="ENSGT00940000155862"/>
<dbReference type="GO" id="GO:0045095">
    <property type="term" value="C:keratin filament"/>
    <property type="evidence" value="ECO:0007669"/>
    <property type="project" value="TreeGrafter"/>
</dbReference>
<reference evidence="4" key="3">
    <citation type="submission" date="2018-12" db="EMBL/GenBank/DDBJ databases">
        <title>G10K-VGP greater horseshoe bat female genome, primary haplotype.</title>
        <authorList>
            <person name="Teeling E."/>
            <person name="Myers G."/>
            <person name="Vernes S."/>
            <person name="Pippel M."/>
            <person name="Winkler S."/>
            <person name="Fedrigo O."/>
            <person name="Rhie A."/>
            <person name="Koren S."/>
            <person name="Phillippy A."/>
            <person name="Lewin H."/>
            <person name="Damas J."/>
            <person name="Howe K."/>
            <person name="Mountcastle J."/>
            <person name="Jarvis E.D."/>
        </authorList>
    </citation>
    <scope>NUCLEOTIDE SEQUENCE [LARGE SCALE GENOMIC DNA]</scope>
</reference>
<dbReference type="Ensembl" id="ENSRFET00010000980.1">
    <property type="protein sequence ID" value="ENSRFEP00010000870.1"/>
    <property type="gene ID" value="ENSRFEG00010000706.1"/>
</dbReference>
<organism evidence="3 4">
    <name type="scientific">Rhinolophus ferrumequinum</name>
    <name type="common">Greater horseshoe bat</name>
    <dbReference type="NCBI Taxonomy" id="59479"/>
    <lineage>
        <taxon>Eukaryota</taxon>
        <taxon>Metazoa</taxon>
        <taxon>Chordata</taxon>
        <taxon>Craniata</taxon>
        <taxon>Vertebrata</taxon>
        <taxon>Euteleostomi</taxon>
        <taxon>Mammalia</taxon>
        <taxon>Eutheria</taxon>
        <taxon>Laurasiatheria</taxon>
        <taxon>Chiroptera</taxon>
        <taxon>Yinpterochiroptera</taxon>
        <taxon>Rhinolophoidea</taxon>
        <taxon>Rhinolophidae</taxon>
        <taxon>Rhinolophinae</taxon>
        <taxon>Rhinolophus</taxon>
    </lineage>
</organism>
<feature type="region of interest" description="Disordered" evidence="1">
    <location>
        <begin position="1"/>
        <end position="22"/>
    </location>
</feature>
<dbReference type="Proteomes" id="UP000472240">
    <property type="component" value="Chromosome 10"/>
</dbReference>